<feature type="region of interest" description="Disordered" evidence="1">
    <location>
        <begin position="701"/>
        <end position="809"/>
    </location>
</feature>
<dbReference type="AlphaFoldDB" id="A0AA43QM23"/>
<feature type="compositionally biased region" description="Basic and acidic residues" evidence="1">
    <location>
        <begin position="728"/>
        <end position="740"/>
    </location>
</feature>
<feature type="region of interest" description="Disordered" evidence="1">
    <location>
        <begin position="973"/>
        <end position="994"/>
    </location>
</feature>
<dbReference type="InterPro" id="IPR057567">
    <property type="entry name" value="TPR_TTI1_C"/>
</dbReference>
<evidence type="ECO:0000259" key="3">
    <source>
        <dbReference type="Pfam" id="PF24181"/>
    </source>
</evidence>
<evidence type="ECO:0000313" key="5">
    <source>
        <dbReference type="Proteomes" id="UP001161017"/>
    </source>
</evidence>
<feature type="domain" description="TTI1 N-terminal TPR" evidence="2">
    <location>
        <begin position="12"/>
        <end position="318"/>
    </location>
</feature>
<dbReference type="InterPro" id="IPR049362">
    <property type="entry name" value="TTI1_rpt"/>
</dbReference>
<dbReference type="GO" id="GO:0005737">
    <property type="term" value="C:cytoplasm"/>
    <property type="evidence" value="ECO:0007669"/>
    <property type="project" value="TreeGrafter"/>
</dbReference>
<dbReference type="InterPro" id="IPR052587">
    <property type="entry name" value="TELO2-interacting_protein_1"/>
</dbReference>
<gene>
    <name evidence="4" type="ORF">OHK93_008238</name>
</gene>
<evidence type="ECO:0000313" key="4">
    <source>
        <dbReference type="EMBL" id="MDI1488961.1"/>
    </source>
</evidence>
<sequence length="1061" mass="115945">MALDLKTKKVSIQEYVRSLENLHDKLKSLSEHNNALDPKLAEYAFVPLSHVFREAKVFPVRVVEIALGCLNILIVKGWRDQMVPKMVKQLMMLLPFLASGSPSKPNIKKVNEELATAAFECMIGLFQVSGNIDESLRETESAPALGYAVTVMLDGVKESPSLRVRLAAMTSLNGLIGRLSDHDVLKGFLPGIVSSITIILSAKNQVGSSSKLLVLGLGILQNILVKVLSDDSVGLNGADQKIQDPTISKTNEHGQNSWLEATGSQLKMALANVVQLRYHERLAVRTALSKMCVLILVSCRKSMHQSISMIVDTVVVLYANPDTKGSNQHNILSAFSADTTLLDMLKSSLHDWVTSLPRIVQSNDDTRKQQTMETISAAYMILQSNGVPLDLVNDALASNLKDSISALIERSAGKTILSAPDTAEDMSLAMRSSKGTDRPKTFQAILFGDSSGKETLAHLEDLTKRLLEVPNSSELRTNAVRTLRTSAGHQQLAVMWLCLQMAAVATSDSEELSKYIDLSALESPQTQFLDDLYSFAISILSRSTFDSDSNSWQLQALSLESLAHQALAQQQDFRPELVDSLYPILERLGSSNASLQQHAMTCLNIVSNACEYTSPAALIVENADYLVNAISMKLNTFDISPQAPQVLVMMVRLCGSPLIPYLDDLVESVFSILACYHGYPKLVESLFSVLKAIVEEAGNSTTPLIEGGKDSTTRPKPYKPATMDDVADLFRENRERRDRPPSPLSPPSSPPHRPFAELAASTSDPTKATPTTAEEEEEEEEPTTAPPHEHDLSTLPPAETPSPRPSKTHNIITSITSLTPSHLTSPSPTLRTSLLSLLTTSLPPLSHDTDTFLPLAATLYPYISTRLFSSPAPFPFETLAAAQAMTTLLRCAGDFMKSRTDAEWPRFVKLFKRVEGEMQEEVRASGGRVGGSWWRAWDAVVGCVVGVVRDVGVGEEGEDGVFEILGGYVGGAEEQREEGDKKGGGKRGDGKGGVGVIVRGKRRVGREVMSQERKEEVEQCLEDLNPDFLWLVKERGRVQRGGERLKKPVGPAGLEFGDIEY</sequence>
<comment type="caution">
    <text evidence="4">The sequence shown here is derived from an EMBL/GenBank/DDBJ whole genome shotgun (WGS) entry which is preliminary data.</text>
</comment>
<dbReference type="Proteomes" id="UP001161017">
    <property type="component" value="Unassembled WGS sequence"/>
</dbReference>
<evidence type="ECO:0000256" key="1">
    <source>
        <dbReference type="SAM" id="MobiDB-lite"/>
    </source>
</evidence>
<dbReference type="InterPro" id="IPR016024">
    <property type="entry name" value="ARM-type_fold"/>
</dbReference>
<evidence type="ECO:0000259" key="2">
    <source>
        <dbReference type="Pfam" id="PF24173"/>
    </source>
</evidence>
<dbReference type="Pfam" id="PF21547">
    <property type="entry name" value="TTI1"/>
    <property type="match status" value="1"/>
</dbReference>
<keyword evidence="5" id="KW-1185">Reference proteome</keyword>
<feature type="compositionally biased region" description="Basic and acidic residues" evidence="1">
    <location>
        <begin position="978"/>
        <end position="990"/>
    </location>
</feature>
<dbReference type="Pfam" id="PF24181">
    <property type="entry name" value="TPR_TTI1_C"/>
    <property type="match status" value="1"/>
</dbReference>
<feature type="compositionally biased region" description="Acidic residues" evidence="1">
    <location>
        <begin position="773"/>
        <end position="782"/>
    </location>
</feature>
<dbReference type="PANTHER" id="PTHR18460">
    <property type="entry name" value="TEL2 INTERACTING PROTEIN 1 TTI1 FAMILY MEMBER"/>
    <property type="match status" value="1"/>
</dbReference>
<proteinExistence type="predicted"/>
<dbReference type="InterPro" id="IPR057566">
    <property type="entry name" value="TPR_TTI1_N"/>
</dbReference>
<reference evidence="4" key="1">
    <citation type="journal article" date="2023" name="Genome Biol. Evol.">
        <title>First Whole Genome Sequence and Flow Cytometry Genome Size Data for the Lichen-Forming Fungus Ramalina farinacea (Ascomycota).</title>
        <authorList>
            <person name="Llewellyn T."/>
            <person name="Mian S."/>
            <person name="Hill R."/>
            <person name="Leitch I.J."/>
            <person name="Gaya E."/>
        </authorList>
    </citation>
    <scope>NUCLEOTIDE SEQUENCE</scope>
    <source>
        <strain evidence="4">LIQ254RAFAR</strain>
    </source>
</reference>
<organism evidence="4 5">
    <name type="scientific">Ramalina farinacea</name>
    <dbReference type="NCBI Taxonomy" id="258253"/>
    <lineage>
        <taxon>Eukaryota</taxon>
        <taxon>Fungi</taxon>
        <taxon>Dikarya</taxon>
        <taxon>Ascomycota</taxon>
        <taxon>Pezizomycotina</taxon>
        <taxon>Lecanoromycetes</taxon>
        <taxon>OSLEUM clade</taxon>
        <taxon>Lecanoromycetidae</taxon>
        <taxon>Lecanorales</taxon>
        <taxon>Lecanorineae</taxon>
        <taxon>Ramalinaceae</taxon>
        <taxon>Ramalina</taxon>
    </lineage>
</organism>
<dbReference type="Pfam" id="PF24173">
    <property type="entry name" value="TPR_TTI1_N"/>
    <property type="match status" value="1"/>
</dbReference>
<feature type="domain" description="TTI1 C-terminal TPR" evidence="3">
    <location>
        <begin position="772"/>
        <end position="913"/>
    </location>
</feature>
<accession>A0AA43QM23</accession>
<dbReference type="SUPFAM" id="SSF48371">
    <property type="entry name" value="ARM repeat"/>
    <property type="match status" value="1"/>
</dbReference>
<protein>
    <recommendedName>
        <fullName evidence="6">ARM repeat-containing protein</fullName>
    </recommendedName>
</protein>
<name>A0AA43QM23_9LECA</name>
<evidence type="ECO:0008006" key="6">
    <source>
        <dbReference type="Google" id="ProtNLM"/>
    </source>
</evidence>
<dbReference type="EMBL" id="JAPUFD010000008">
    <property type="protein sequence ID" value="MDI1488961.1"/>
    <property type="molecule type" value="Genomic_DNA"/>
</dbReference>
<dbReference type="Gene3D" id="1.25.10.10">
    <property type="entry name" value="Leucine-rich Repeat Variant"/>
    <property type="match status" value="1"/>
</dbReference>
<dbReference type="PANTHER" id="PTHR18460:SF3">
    <property type="entry name" value="TELO2-INTERACTING PROTEIN 1 HOMOLOG"/>
    <property type="match status" value="1"/>
</dbReference>
<feature type="compositionally biased region" description="Pro residues" evidence="1">
    <location>
        <begin position="741"/>
        <end position="753"/>
    </location>
</feature>
<dbReference type="InterPro" id="IPR011989">
    <property type="entry name" value="ARM-like"/>
</dbReference>